<feature type="region of interest" description="Disordered" evidence="15">
    <location>
        <begin position="501"/>
        <end position="573"/>
    </location>
</feature>
<organism evidence="18 19">
    <name type="scientific">Stephania cephalantha</name>
    <dbReference type="NCBI Taxonomy" id="152367"/>
    <lineage>
        <taxon>Eukaryota</taxon>
        <taxon>Viridiplantae</taxon>
        <taxon>Streptophyta</taxon>
        <taxon>Embryophyta</taxon>
        <taxon>Tracheophyta</taxon>
        <taxon>Spermatophyta</taxon>
        <taxon>Magnoliopsida</taxon>
        <taxon>Ranunculales</taxon>
        <taxon>Menispermaceae</taxon>
        <taxon>Menispermoideae</taxon>
        <taxon>Cissampelideae</taxon>
        <taxon>Stephania</taxon>
    </lineage>
</organism>
<keyword evidence="12" id="KW-0464">Manganese</keyword>
<evidence type="ECO:0000256" key="2">
    <source>
        <dbReference type="ARBA" id="ARBA00001946"/>
    </source>
</evidence>
<comment type="caution">
    <text evidence="18">The sequence shown here is derived from an EMBL/GenBank/DDBJ whole genome shotgun (WGS) entry which is preliminary data.</text>
</comment>
<feature type="domain" description="PROP1-like PPR" evidence="17">
    <location>
        <begin position="5"/>
        <end position="215"/>
    </location>
</feature>
<evidence type="ECO:0000256" key="7">
    <source>
        <dbReference type="ARBA" id="ARBA00022723"/>
    </source>
</evidence>
<dbReference type="GO" id="GO:0001682">
    <property type="term" value="P:tRNA 5'-leader removal"/>
    <property type="evidence" value="ECO:0007669"/>
    <property type="project" value="UniProtKB-ARBA"/>
</dbReference>
<dbReference type="Pfam" id="PF16953">
    <property type="entry name" value="PRORP"/>
    <property type="match status" value="1"/>
</dbReference>
<evidence type="ECO:0000256" key="4">
    <source>
        <dbReference type="ARBA" id="ARBA00012179"/>
    </source>
</evidence>
<keyword evidence="9" id="KW-0378">Hydrolase</keyword>
<name>A0AAP0J2Y9_9MAGN</name>
<evidence type="ECO:0000256" key="8">
    <source>
        <dbReference type="ARBA" id="ARBA00022737"/>
    </source>
</evidence>
<gene>
    <name evidence="18" type="ORF">Scep_015279</name>
</gene>
<accession>A0AAP0J2Y9</accession>
<keyword evidence="19" id="KW-1185">Reference proteome</keyword>
<dbReference type="Proteomes" id="UP001419268">
    <property type="component" value="Unassembled WGS sequence"/>
</dbReference>
<evidence type="ECO:0000259" key="16">
    <source>
        <dbReference type="Pfam" id="PF16953"/>
    </source>
</evidence>
<evidence type="ECO:0000313" key="19">
    <source>
        <dbReference type="Proteomes" id="UP001419268"/>
    </source>
</evidence>
<evidence type="ECO:0000259" key="17">
    <source>
        <dbReference type="Pfam" id="PF17177"/>
    </source>
</evidence>
<comment type="catalytic activity">
    <reaction evidence="1">
        <text>Endonucleolytic cleavage of RNA, removing 5'-extranucleotides from tRNA precursor.</text>
        <dbReference type="EC" id="3.1.26.5"/>
    </reaction>
</comment>
<dbReference type="EC" id="3.1.26.5" evidence="4"/>
<dbReference type="EMBL" id="JBBNAG010000006">
    <property type="protein sequence ID" value="KAK9126433.1"/>
    <property type="molecule type" value="Genomic_DNA"/>
</dbReference>
<comment type="cofactor">
    <cofactor evidence="2">
        <name>Mg(2+)</name>
        <dbReference type="ChEBI" id="CHEBI:18420"/>
    </cofactor>
</comment>
<evidence type="ECO:0000256" key="3">
    <source>
        <dbReference type="ARBA" id="ARBA00007626"/>
    </source>
</evidence>
<dbReference type="PANTHER" id="PTHR13547">
    <property type="match status" value="1"/>
</dbReference>
<dbReference type="GO" id="GO:0004526">
    <property type="term" value="F:ribonuclease P activity"/>
    <property type="evidence" value="ECO:0007669"/>
    <property type="project" value="UniProtKB-EC"/>
</dbReference>
<evidence type="ECO:0000256" key="10">
    <source>
        <dbReference type="ARBA" id="ARBA00022833"/>
    </source>
</evidence>
<feature type="domain" description="PRORP" evidence="16">
    <location>
        <begin position="262"/>
        <end position="490"/>
    </location>
</feature>
<keyword evidence="7" id="KW-0479">Metal-binding</keyword>
<evidence type="ECO:0000256" key="14">
    <source>
        <dbReference type="ARBA" id="ARBA00044559"/>
    </source>
</evidence>
<dbReference type="Gene3D" id="1.25.40.10">
    <property type="entry name" value="Tetratricopeptide repeat domain"/>
    <property type="match status" value="1"/>
</dbReference>
<evidence type="ECO:0000256" key="13">
    <source>
        <dbReference type="ARBA" id="ARBA00044536"/>
    </source>
</evidence>
<sequence>MELSKKKKKSLTLESQLMYDLGTCSKSNDLSRALSLYDDAISNNLRLNHNHFNTLLYICSNSLTSSPNSTKASTIDKGFTILDRMIAQGINPTEAAITAVARLAAAKGDGELAFELVKNMGKYKALPRLRTYGPALFAFCENLEAEKAYIVEEHMAEMKVGLEEAEVAALLRVSAETGRVYKVYAYLLKLRNCVGCVSEGTVKVLEDWFGSELAARAGAGAGAGAGALDWDRIRGAVVSNGGGWHGKGWLGKGKWVVDRTKIGSEGSCNSCGERLACVDIDNVETKAFAESVASLALKREAHSNFSQFQEWLKNHADYEAVVDGANVGLYQQNFADGGFSISQLNVVVKEIRQRCHGKWPLVVLHKKRYWSLMDDPSNRELLEEWSKQDVLYTTPNGSNDDWYWIYAAVKLKCLLVSNDEMRDHIFELLGRNFFLKWKERHQVHFIFRKGSLQLQMPPSYSVVMQESEKGSWHVPTADGCNDEASRTWLCISRPNSYQYPDENSMKSIDPVVDSLHSSNQPSPSACGTETVINENGSHGTTTSFQSFNDKPAPKTGKRKDRSPPHSSCHLQLL</sequence>
<evidence type="ECO:0000256" key="12">
    <source>
        <dbReference type="ARBA" id="ARBA00023211"/>
    </source>
</evidence>
<keyword evidence="6" id="KW-0540">Nuclease</keyword>
<dbReference type="Gene3D" id="3.40.50.11980">
    <property type="match status" value="1"/>
</dbReference>
<evidence type="ECO:0000256" key="6">
    <source>
        <dbReference type="ARBA" id="ARBA00022722"/>
    </source>
</evidence>
<dbReference type="Pfam" id="PF17177">
    <property type="entry name" value="PPR_long"/>
    <property type="match status" value="1"/>
</dbReference>
<keyword evidence="10" id="KW-0862">Zinc</keyword>
<dbReference type="FunFam" id="3.40.50.11980:FF:000002">
    <property type="entry name" value="Proteinaceous RNase P 2"/>
    <property type="match status" value="1"/>
</dbReference>
<dbReference type="GO" id="GO:0046872">
    <property type="term" value="F:metal ion binding"/>
    <property type="evidence" value="ECO:0007669"/>
    <property type="project" value="UniProtKB-KW"/>
</dbReference>
<comment type="similarity">
    <text evidence="3">Belongs to the PPR family. P subfamily.</text>
</comment>
<evidence type="ECO:0000313" key="18">
    <source>
        <dbReference type="EMBL" id="KAK9126433.1"/>
    </source>
</evidence>
<dbReference type="InterPro" id="IPR011990">
    <property type="entry name" value="TPR-like_helical_dom_sf"/>
</dbReference>
<dbReference type="InterPro" id="IPR033495">
    <property type="entry name" value="MRPP3_PIN_dom"/>
</dbReference>
<keyword evidence="11" id="KW-0460">Magnesium</keyword>
<dbReference type="AlphaFoldDB" id="A0AAP0J2Y9"/>
<evidence type="ECO:0000256" key="1">
    <source>
        <dbReference type="ARBA" id="ARBA00000928"/>
    </source>
</evidence>
<dbReference type="GO" id="GO:0005739">
    <property type="term" value="C:mitochondrion"/>
    <property type="evidence" value="ECO:0007669"/>
    <property type="project" value="InterPro"/>
</dbReference>
<feature type="compositionally biased region" description="Polar residues" evidence="15">
    <location>
        <begin position="515"/>
        <end position="548"/>
    </location>
</feature>
<dbReference type="InterPro" id="IPR031595">
    <property type="entry name" value="PRORP_C"/>
</dbReference>
<dbReference type="InterPro" id="IPR033443">
    <property type="entry name" value="PROP1-like_PPR_dom"/>
</dbReference>
<keyword evidence="8" id="KW-0677">Repeat</keyword>
<feature type="compositionally biased region" description="Polar residues" evidence="15">
    <location>
        <begin position="564"/>
        <end position="573"/>
    </location>
</feature>
<keyword evidence="5" id="KW-0819">tRNA processing</keyword>
<proteinExistence type="inferred from homology"/>
<evidence type="ECO:0000256" key="11">
    <source>
        <dbReference type="ARBA" id="ARBA00022842"/>
    </source>
</evidence>
<protein>
    <recommendedName>
        <fullName evidence="13">Mitochondrial ribonuclease P catalytic subunit</fullName>
        <ecNumber evidence="4">3.1.26.5</ecNumber>
    </recommendedName>
    <alternativeName>
        <fullName evidence="14">Mitochondrial ribonuclease P protein 3</fullName>
    </alternativeName>
</protein>
<dbReference type="PANTHER" id="PTHR13547:SF13">
    <property type="entry name" value="PROTEINACEOUS RNASE P 2"/>
    <property type="match status" value="1"/>
</dbReference>
<evidence type="ECO:0000256" key="5">
    <source>
        <dbReference type="ARBA" id="ARBA00022694"/>
    </source>
</evidence>
<evidence type="ECO:0000256" key="15">
    <source>
        <dbReference type="SAM" id="MobiDB-lite"/>
    </source>
</evidence>
<evidence type="ECO:0000256" key="9">
    <source>
        <dbReference type="ARBA" id="ARBA00022801"/>
    </source>
</evidence>
<reference evidence="18 19" key="1">
    <citation type="submission" date="2024-01" db="EMBL/GenBank/DDBJ databases">
        <title>Genome assemblies of Stephania.</title>
        <authorList>
            <person name="Yang L."/>
        </authorList>
    </citation>
    <scope>NUCLEOTIDE SEQUENCE [LARGE SCALE GENOMIC DNA]</scope>
    <source>
        <strain evidence="18">JXDWG</strain>
        <tissue evidence="18">Leaf</tissue>
    </source>
</reference>
<dbReference type="CDD" id="cd18718">
    <property type="entry name" value="PIN_PRORP"/>
    <property type="match status" value="1"/>
</dbReference>